<keyword evidence="1" id="KW-0812">Transmembrane</keyword>
<protein>
    <recommendedName>
        <fullName evidence="4">RDD family protein</fullName>
    </recommendedName>
</protein>
<feature type="transmembrane region" description="Helical" evidence="1">
    <location>
        <begin position="118"/>
        <end position="142"/>
    </location>
</feature>
<keyword evidence="1" id="KW-1133">Transmembrane helix</keyword>
<keyword evidence="1" id="KW-0472">Membrane</keyword>
<evidence type="ECO:0000313" key="2">
    <source>
        <dbReference type="EMBL" id="GAA4397837.1"/>
    </source>
</evidence>
<gene>
    <name evidence="2" type="ORF">GCM10023187_07720</name>
</gene>
<accession>A0ABP8JY86</accession>
<sequence>MRAAGPISEKWYWSLETIVGVARILTLLAIIGHGNIRRGSDQVKRLFGLRGQEWTTVGRSVRQTLVRQWPGLLIDLVLFSLLAWVLNHSIAGVANYPVVILTAQKMGVLHPEATGTPIVFFLKNLTVIPLTMVFDYGLVWWLSGKMPVRQTKGQALRSVRHL</sequence>
<comment type="caution">
    <text evidence="2">The sequence shown here is derived from an EMBL/GenBank/DDBJ whole genome shotgun (WGS) entry which is preliminary data.</text>
</comment>
<keyword evidence="3" id="KW-1185">Reference proteome</keyword>
<proteinExistence type="predicted"/>
<feature type="transmembrane region" description="Helical" evidence="1">
    <location>
        <begin position="12"/>
        <end position="36"/>
    </location>
</feature>
<evidence type="ECO:0000313" key="3">
    <source>
        <dbReference type="Proteomes" id="UP001500936"/>
    </source>
</evidence>
<dbReference type="EMBL" id="BAABHB010000001">
    <property type="protein sequence ID" value="GAA4397837.1"/>
    <property type="molecule type" value="Genomic_DNA"/>
</dbReference>
<dbReference type="Proteomes" id="UP001500936">
    <property type="component" value="Unassembled WGS sequence"/>
</dbReference>
<evidence type="ECO:0000256" key="1">
    <source>
        <dbReference type="SAM" id="Phobius"/>
    </source>
</evidence>
<name>A0ABP8JY86_9BACT</name>
<reference evidence="3" key="1">
    <citation type="journal article" date="2019" name="Int. J. Syst. Evol. Microbiol.">
        <title>The Global Catalogue of Microorganisms (GCM) 10K type strain sequencing project: providing services to taxonomists for standard genome sequencing and annotation.</title>
        <authorList>
            <consortium name="The Broad Institute Genomics Platform"/>
            <consortium name="The Broad Institute Genome Sequencing Center for Infectious Disease"/>
            <person name="Wu L."/>
            <person name="Ma J."/>
        </authorList>
    </citation>
    <scope>NUCLEOTIDE SEQUENCE [LARGE SCALE GENOMIC DNA]</scope>
    <source>
        <strain evidence="3">JCM 17925</strain>
    </source>
</reference>
<organism evidence="2 3">
    <name type="scientific">Nibrella viscosa</name>
    <dbReference type="NCBI Taxonomy" id="1084524"/>
    <lineage>
        <taxon>Bacteria</taxon>
        <taxon>Pseudomonadati</taxon>
        <taxon>Bacteroidota</taxon>
        <taxon>Cytophagia</taxon>
        <taxon>Cytophagales</taxon>
        <taxon>Spirosomataceae</taxon>
        <taxon>Nibrella</taxon>
    </lineage>
</organism>
<evidence type="ECO:0008006" key="4">
    <source>
        <dbReference type="Google" id="ProtNLM"/>
    </source>
</evidence>
<feature type="transmembrane region" description="Helical" evidence="1">
    <location>
        <begin position="72"/>
        <end position="98"/>
    </location>
</feature>